<accession>A0ABQ8FT68</accession>
<reference evidence="1 2" key="1">
    <citation type="journal article" date="2021" name="Nat. Commun.">
        <title>Genetic determinants of endophytism in the Arabidopsis root mycobiome.</title>
        <authorList>
            <person name="Mesny F."/>
            <person name="Miyauchi S."/>
            <person name="Thiergart T."/>
            <person name="Pickel B."/>
            <person name="Atanasova L."/>
            <person name="Karlsson M."/>
            <person name="Huettel B."/>
            <person name="Barry K.W."/>
            <person name="Haridas S."/>
            <person name="Chen C."/>
            <person name="Bauer D."/>
            <person name="Andreopoulos W."/>
            <person name="Pangilinan J."/>
            <person name="LaButti K."/>
            <person name="Riley R."/>
            <person name="Lipzen A."/>
            <person name="Clum A."/>
            <person name="Drula E."/>
            <person name="Henrissat B."/>
            <person name="Kohler A."/>
            <person name="Grigoriev I.V."/>
            <person name="Martin F.M."/>
            <person name="Hacquard S."/>
        </authorList>
    </citation>
    <scope>NUCLEOTIDE SEQUENCE [LARGE SCALE GENOMIC DNA]</scope>
    <source>
        <strain evidence="1 2">MPI-SDFR-AT-0080</strain>
    </source>
</reference>
<dbReference type="EMBL" id="JAGTJR010000066">
    <property type="protein sequence ID" value="KAH7020670.1"/>
    <property type="molecule type" value="Genomic_DNA"/>
</dbReference>
<proteinExistence type="predicted"/>
<name>A0ABQ8FT68_9PEZI</name>
<protein>
    <submittedName>
        <fullName evidence="1">Uncharacterized protein</fullName>
    </submittedName>
</protein>
<evidence type="ECO:0000313" key="1">
    <source>
        <dbReference type="EMBL" id="KAH7020670.1"/>
    </source>
</evidence>
<organism evidence="1 2">
    <name type="scientific">Macrophomina phaseolina</name>
    <dbReference type="NCBI Taxonomy" id="35725"/>
    <lineage>
        <taxon>Eukaryota</taxon>
        <taxon>Fungi</taxon>
        <taxon>Dikarya</taxon>
        <taxon>Ascomycota</taxon>
        <taxon>Pezizomycotina</taxon>
        <taxon>Dothideomycetes</taxon>
        <taxon>Dothideomycetes incertae sedis</taxon>
        <taxon>Botryosphaeriales</taxon>
        <taxon>Botryosphaeriaceae</taxon>
        <taxon>Macrophomina</taxon>
    </lineage>
</organism>
<dbReference type="Proteomes" id="UP000774617">
    <property type="component" value="Unassembled WGS sequence"/>
</dbReference>
<evidence type="ECO:0000313" key="2">
    <source>
        <dbReference type="Proteomes" id="UP000774617"/>
    </source>
</evidence>
<keyword evidence="2" id="KW-1185">Reference proteome</keyword>
<gene>
    <name evidence="1" type="ORF">B0J12DRAFT_687639</name>
</gene>
<comment type="caution">
    <text evidence="1">The sequence shown here is derived from an EMBL/GenBank/DDBJ whole genome shotgun (WGS) entry which is preliminary data.</text>
</comment>
<sequence>MSSITDTHYLDPSGKVWLILFPVAPKGDYEDNDLTFSDFTTSVEDAESIGTLTADNRFDEAAAWSHLQTSTTRSGNERTTSQVTRFLASYLSLQRSSQVFRSILERKIDALRVDPASDYIYIPLTGDDPTALTVVLQALHDCTQPFDSDRKDIETIIPNEREDNAHIELSTLARVATIVEKYDLHATLERQIIDWFRDVWNSMEKASVDDAIAWVWITWIFDLDAYFQEASECLAKMTVGPLASIHELIFEIPQAILKDIDRQRWDALQEIYALYTGILHPLQDIGTDPEYSPESPSSRASRPETETHIIVPDAFFLGLLLIEGRHMRMYPAPDPSFNGISYATTVEIIRRMPDPSNYTVLHLDENDSEPKKSLKTLVDCLDNRQWGTMMEDYKDIRRRVKSSY</sequence>